<feature type="domain" description="Protein kinase" evidence="14">
    <location>
        <begin position="485"/>
        <end position="650"/>
    </location>
</feature>
<dbReference type="Gene3D" id="1.10.510.10">
    <property type="entry name" value="Transferase(Phosphotransferase) domain 1"/>
    <property type="match status" value="1"/>
</dbReference>
<dbReference type="GO" id="GO:0004674">
    <property type="term" value="F:protein serine/threonine kinase activity"/>
    <property type="evidence" value="ECO:0007669"/>
    <property type="project" value="UniProtKB-KW"/>
</dbReference>
<dbReference type="InterPro" id="IPR036426">
    <property type="entry name" value="Bulb-type_lectin_dom_sf"/>
</dbReference>
<dbReference type="FunFam" id="2.90.10.10:FF:000001">
    <property type="entry name" value="G-type lectin S-receptor-like serine/threonine-protein kinase"/>
    <property type="match status" value="1"/>
</dbReference>
<keyword evidence="7 17" id="KW-0418">Kinase</keyword>
<evidence type="ECO:0000256" key="3">
    <source>
        <dbReference type="ARBA" id="ARBA00022553"/>
    </source>
</evidence>
<evidence type="ECO:0000256" key="4">
    <source>
        <dbReference type="ARBA" id="ARBA00022679"/>
    </source>
</evidence>
<comment type="catalytic activity">
    <reaction evidence="12">
        <text>L-threonyl-[protein] + ATP = O-phospho-L-threonyl-[protein] + ADP + H(+)</text>
        <dbReference type="Rhea" id="RHEA:46608"/>
        <dbReference type="Rhea" id="RHEA-COMP:11060"/>
        <dbReference type="Rhea" id="RHEA-COMP:11605"/>
        <dbReference type="ChEBI" id="CHEBI:15378"/>
        <dbReference type="ChEBI" id="CHEBI:30013"/>
        <dbReference type="ChEBI" id="CHEBI:30616"/>
        <dbReference type="ChEBI" id="CHEBI:61977"/>
        <dbReference type="ChEBI" id="CHEBI:456216"/>
        <dbReference type="EC" id="2.7.11.1"/>
    </reaction>
</comment>
<dbReference type="Pfam" id="PF00954">
    <property type="entry name" value="S_locus_glycop"/>
    <property type="match status" value="1"/>
</dbReference>
<keyword evidence="9" id="KW-1015">Disulfide bond</keyword>
<protein>
    <recommendedName>
        <fullName evidence="1">non-specific serine/threonine protein kinase</fullName>
        <ecNumber evidence="1">2.7.11.1</ecNumber>
    </recommendedName>
</protein>
<keyword evidence="3" id="KW-0597">Phosphoprotein</keyword>
<evidence type="ECO:0000259" key="14">
    <source>
        <dbReference type="PROSITE" id="PS50011"/>
    </source>
</evidence>
<dbReference type="PROSITE" id="PS50948">
    <property type="entry name" value="PAN"/>
    <property type="match status" value="1"/>
</dbReference>
<dbReference type="InterPro" id="IPR001245">
    <property type="entry name" value="Ser-Thr/Tyr_kinase_cat_dom"/>
</dbReference>
<dbReference type="SUPFAM" id="SSF51110">
    <property type="entry name" value="alpha-D-mannose-specific plant lectins"/>
    <property type="match status" value="1"/>
</dbReference>
<dbReference type="Gene3D" id="3.30.200.20">
    <property type="entry name" value="Phosphorylase Kinase, domain 1"/>
    <property type="match status" value="1"/>
</dbReference>
<dbReference type="InterPro" id="IPR000719">
    <property type="entry name" value="Prot_kinase_dom"/>
</dbReference>
<keyword evidence="2" id="KW-0723">Serine/threonine-protein kinase</keyword>
<dbReference type="EMBL" id="CACSLK010003174">
    <property type="protein sequence ID" value="CAA0808477.1"/>
    <property type="molecule type" value="Genomic_DNA"/>
</dbReference>
<dbReference type="CDD" id="cd00028">
    <property type="entry name" value="B_lectin"/>
    <property type="match status" value="1"/>
</dbReference>
<organism evidence="17 18">
    <name type="scientific">Striga hermonthica</name>
    <name type="common">Purple witchweed</name>
    <name type="synonym">Buchnera hermonthica</name>
    <dbReference type="NCBI Taxonomy" id="68872"/>
    <lineage>
        <taxon>Eukaryota</taxon>
        <taxon>Viridiplantae</taxon>
        <taxon>Streptophyta</taxon>
        <taxon>Embryophyta</taxon>
        <taxon>Tracheophyta</taxon>
        <taxon>Spermatophyta</taxon>
        <taxon>Magnoliopsida</taxon>
        <taxon>eudicotyledons</taxon>
        <taxon>Gunneridae</taxon>
        <taxon>Pentapetalae</taxon>
        <taxon>asterids</taxon>
        <taxon>lamiids</taxon>
        <taxon>Lamiales</taxon>
        <taxon>Orobanchaceae</taxon>
        <taxon>Buchnereae</taxon>
        <taxon>Striga</taxon>
    </lineage>
</organism>
<dbReference type="InterPro" id="IPR001480">
    <property type="entry name" value="Bulb-type_lectin_dom"/>
</dbReference>
<evidence type="ECO:0000259" key="16">
    <source>
        <dbReference type="PROSITE" id="PS50948"/>
    </source>
</evidence>
<dbReference type="SMART" id="SM00473">
    <property type="entry name" value="PAN_AP"/>
    <property type="match status" value="1"/>
</dbReference>
<comment type="catalytic activity">
    <reaction evidence="13">
        <text>L-seryl-[protein] + ATP = O-phospho-L-seryl-[protein] + ADP + H(+)</text>
        <dbReference type="Rhea" id="RHEA:17989"/>
        <dbReference type="Rhea" id="RHEA-COMP:9863"/>
        <dbReference type="Rhea" id="RHEA-COMP:11604"/>
        <dbReference type="ChEBI" id="CHEBI:15378"/>
        <dbReference type="ChEBI" id="CHEBI:29999"/>
        <dbReference type="ChEBI" id="CHEBI:30616"/>
        <dbReference type="ChEBI" id="CHEBI:83421"/>
        <dbReference type="ChEBI" id="CHEBI:456216"/>
        <dbReference type="EC" id="2.7.11.1"/>
    </reaction>
</comment>
<dbReference type="PANTHER" id="PTHR32444">
    <property type="entry name" value="BULB-TYPE LECTIN DOMAIN-CONTAINING PROTEIN"/>
    <property type="match status" value="1"/>
</dbReference>
<dbReference type="InterPro" id="IPR011009">
    <property type="entry name" value="Kinase-like_dom_sf"/>
</dbReference>
<dbReference type="GO" id="GO:0048544">
    <property type="term" value="P:recognition of pollen"/>
    <property type="evidence" value="ECO:0007669"/>
    <property type="project" value="InterPro"/>
</dbReference>
<evidence type="ECO:0000256" key="7">
    <source>
        <dbReference type="ARBA" id="ARBA00022777"/>
    </source>
</evidence>
<dbReference type="InterPro" id="IPR000858">
    <property type="entry name" value="S_locus_glycoprot_dom"/>
</dbReference>
<evidence type="ECO:0000256" key="11">
    <source>
        <dbReference type="ARBA" id="ARBA00023180"/>
    </source>
</evidence>
<evidence type="ECO:0000256" key="2">
    <source>
        <dbReference type="ARBA" id="ARBA00022527"/>
    </source>
</evidence>
<feature type="domain" description="Apple" evidence="16">
    <location>
        <begin position="321"/>
        <end position="402"/>
    </location>
</feature>
<dbReference type="FunFam" id="1.10.510.10:FF:001019">
    <property type="entry name" value="G-type lectin S-receptor-like serine/threonine-protein kinase B120"/>
    <property type="match status" value="1"/>
</dbReference>
<dbReference type="SMART" id="SM00220">
    <property type="entry name" value="S_TKc"/>
    <property type="match status" value="1"/>
</dbReference>
<keyword evidence="8" id="KW-0067">ATP-binding</keyword>
<evidence type="ECO:0000256" key="8">
    <source>
        <dbReference type="ARBA" id="ARBA00022840"/>
    </source>
</evidence>
<dbReference type="Gene3D" id="3.50.4.10">
    <property type="entry name" value="Hepatocyte Growth Factor"/>
    <property type="match status" value="1"/>
</dbReference>
<dbReference type="FunFam" id="3.50.4.10:FF:000002">
    <property type="entry name" value="G-type lectin S-receptor-like serine/threonine-protein kinase"/>
    <property type="match status" value="1"/>
</dbReference>
<gene>
    <name evidence="17" type="ORF">SHERM_10715</name>
</gene>
<dbReference type="Pfam" id="PF08276">
    <property type="entry name" value="PAN_2"/>
    <property type="match status" value="1"/>
</dbReference>
<sequence length="650" mass="73162">MDTITSGQILKDGNTLLSSGGNFELGFFSPAGSSAKRYVGIWYKKIPVQTVVWVANRENPVLGSTGFLRVDPPGILVLVNETNDIVWSTPTISASTRPVRHPVAELLDSGNLVVRDDDDHNPSSFAWQSFDHPTDTLLPGMKLGWNFTARLEVYLSSWKNADDPSPGDFTYRCDFRGYPQNVLEKNGLVEYRTGPWNGIRFSGIPSLSKNRIFKYGLVLNKNAVYSHYELLNDSVISRFTLSQTGVAQRLTWVDRTRGWVVYMTCPMDNCDFYGLCGPYGTCNVANSPVCGCLSKFEPKDEEGWDRADWSGGCVRRSPLSCEKGDLFLKYSGVKLPDTRNSWYNESMSLEECRKVCLGNCSCTAYSSLDISRGENGCLLWFDDLVDIRELSAEGQDIYIRMASSELENRGSKRENKRLVIIHFYLLFRFAFYTYNQYIVSSKLLVFAGAHVGRNNVNSRYNQIHDKDLELPLFDICTLVEATDNFSITNKLGEGGFGPVYKGVLANGQEIAVKRLSRTSHQGVDEFKNEVVCIAKLQHRNLVKLLGYCTQAEENMLLYEYMTNKSLDLILFDPYESTLLDWPIRLNIINGIARGLMYLHQDSRLRIIHRDLKASNILLDSEMNPKISDFGLARAFGGNETGANTSRVVGT</sequence>
<evidence type="ECO:0000256" key="1">
    <source>
        <dbReference type="ARBA" id="ARBA00012513"/>
    </source>
</evidence>
<keyword evidence="11" id="KW-0325">Glycoprotein</keyword>
<dbReference type="Pfam" id="PF01453">
    <property type="entry name" value="B_lectin"/>
    <property type="match status" value="1"/>
</dbReference>
<dbReference type="GO" id="GO:0005524">
    <property type="term" value="F:ATP binding"/>
    <property type="evidence" value="ECO:0007669"/>
    <property type="project" value="UniProtKB-KW"/>
</dbReference>
<evidence type="ECO:0000256" key="10">
    <source>
        <dbReference type="ARBA" id="ARBA00023170"/>
    </source>
</evidence>
<evidence type="ECO:0000256" key="9">
    <source>
        <dbReference type="ARBA" id="ARBA00023157"/>
    </source>
</evidence>
<reference evidence="17" key="1">
    <citation type="submission" date="2019-12" db="EMBL/GenBank/DDBJ databases">
        <authorList>
            <person name="Scholes J."/>
        </authorList>
    </citation>
    <scope>NUCLEOTIDE SEQUENCE</scope>
</reference>
<dbReference type="CDD" id="cd01098">
    <property type="entry name" value="PAN_AP_plant"/>
    <property type="match status" value="1"/>
</dbReference>
<dbReference type="SMART" id="SM00108">
    <property type="entry name" value="B_lectin"/>
    <property type="match status" value="1"/>
</dbReference>
<dbReference type="Gene3D" id="2.90.10.10">
    <property type="entry name" value="Bulb-type lectin domain"/>
    <property type="match status" value="1"/>
</dbReference>
<comment type="caution">
    <text evidence="17">The sequence shown here is derived from an EMBL/GenBank/DDBJ whole genome shotgun (WGS) entry which is preliminary data.</text>
</comment>
<dbReference type="Pfam" id="PF07714">
    <property type="entry name" value="PK_Tyr_Ser-Thr"/>
    <property type="match status" value="1"/>
</dbReference>
<dbReference type="AlphaFoldDB" id="A0A9N7MK69"/>
<evidence type="ECO:0000259" key="15">
    <source>
        <dbReference type="PROSITE" id="PS50927"/>
    </source>
</evidence>
<evidence type="ECO:0000313" key="18">
    <source>
        <dbReference type="Proteomes" id="UP001153555"/>
    </source>
</evidence>
<dbReference type="PROSITE" id="PS50011">
    <property type="entry name" value="PROTEIN_KINASE_DOM"/>
    <property type="match status" value="1"/>
</dbReference>
<keyword evidence="10" id="KW-0675">Receptor</keyword>
<dbReference type="PANTHER" id="PTHR32444:SF183">
    <property type="entry name" value="APPLE DOMAIN-CONTAINING PROTEIN"/>
    <property type="match status" value="1"/>
</dbReference>
<dbReference type="PROSITE" id="PS50927">
    <property type="entry name" value="BULB_LECTIN"/>
    <property type="match status" value="1"/>
</dbReference>
<dbReference type="SUPFAM" id="SSF56112">
    <property type="entry name" value="Protein kinase-like (PK-like)"/>
    <property type="match status" value="1"/>
</dbReference>
<dbReference type="InterPro" id="IPR008271">
    <property type="entry name" value="Ser/Thr_kinase_AS"/>
</dbReference>
<keyword evidence="5" id="KW-0732">Signal</keyword>
<keyword evidence="18" id="KW-1185">Reference proteome</keyword>
<evidence type="ECO:0000256" key="13">
    <source>
        <dbReference type="ARBA" id="ARBA00048679"/>
    </source>
</evidence>
<dbReference type="PROSITE" id="PS00108">
    <property type="entry name" value="PROTEIN_KINASE_ST"/>
    <property type="match status" value="1"/>
</dbReference>
<evidence type="ECO:0000256" key="12">
    <source>
        <dbReference type="ARBA" id="ARBA00047899"/>
    </source>
</evidence>
<evidence type="ECO:0000313" key="17">
    <source>
        <dbReference type="EMBL" id="CAA0808477.1"/>
    </source>
</evidence>
<evidence type="ECO:0000256" key="6">
    <source>
        <dbReference type="ARBA" id="ARBA00022741"/>
    </source>
</evidence>
<evidence type="ECO:0000256" key="5">
    <source>
        <dbReference type="ARBA" id="ARBA00022729"/>
    </source>
</evidence>
<dbReference type="OrthoDB" id="785331at2759"/>
<keyword evidence="4" id="KW-0808">Transferase</keyword>
<dbReference type="FunFam" id="3.30.200.20:FF:000195">
    <property type="entry name" value="G-type lectin S-receptor-like serine/threonine-protein kinase"/>
    <property type="match status" value="1"/>
</dbReference>
<dbReference type="EC" id="2.7.11.1" evidence="1"/>
<name>A0A9N7MK69_STRHE</name>
<proteinExistence type="predicted"/>
<feature type="domain" description="Bulb-type lectin" evidence="15">
    <location>
        <begin position="1"/>
        <end position="127"/>
    </location>
</feature>
<dbReference type="InterPro" id="IPR003609">
    <property type="entry name" value="Pan_app"/>
</dbReference>
<dbReference type="Proteomes" id="UP001153555">
    <property type="component" value="Unassembled WGS sequence"/>
</dbReference>
<keyword evidence="6" id="KW-0547">Nucleotide-binding</keyword>
<accession>A0A9N7MK69</accession>